<keyword evidence="4" id="KW-0677">Repeat</keyword>
<evidence type="ECO:0000256" key="1">
    <source>
        <dbReference type="ARBA" id="ARBA00004370"/>
    </source>
</evidence>
<dbReference type="PANTHER" id="PTHR46730">
    <property type="entry name" value="POLYCYSTIN-1"/>
    <property type="match status" value="1"/>
</dbReference>
<dbReference type="EMBL" id="MU826383">
    <property type="protein sequence ID" value="KAJ7377090.1"/>
    <property type="molecule type" value="Genomic_DNA"/>
</dbReference>
<dbReference type="CDD" id="cd00117">
    <property type="entry name" value="TFP"/>
    <property type="match status" value="1"/>
</dbReference>
<keyword evidence="6 7" id="KW-0472">Membrane</keyword>
<gene>
    <name evidence="9" type="ORF">OS493_030684</name>
</gene>
<keyword evidence="3 7" id="KW-0812">Transmembrane</keyword>
<evidence type="ECO:0000256" key="5">
    <source>
        <dbReference type="ARBA" id="ARBA00022989"/>
    </source>
</evidence>
<dbReference type="InterPro" id="IPR036392">
    <property type="entry name" value="PLAT/LH2_dom_sf"/>
</dbReference>
<comment type="similarity">
    <text evidence="2">Belongs to the polycystin family.</text>
</comment>
<dbReference type="InterPro" id="IPR014010">
    <property type="entry name" value="REJ_dom"/>
</dbReference>
<organism evidence="9 10">
    <name type="scientific">Desmophyllum pertusum</name>
    <dbReference type="NCBI Taxonomy" id="174260"/>
    <lineage>
        <taxon>Eukaryota</taxon>
        <taxon>Metazoa</taxon>
        <taxon>Cnidaria</taxon>
        <taxon>Anthozoa</taxon>
        <taxon>Hexacorallia</taxon>
        <taxon>Scleractinia</taxon>
        <taxon>Caryophylliina</taxon>
        <taxon>Caryophylliidae</taxon>
        <taxon>Desmophyllum</taxon>
    </lineage>
</organism>
<keyword evidence="5 7" id="KW-1133">Transmembrane helix</keyword>
<protein>
    <recommendedName>
        <fullName evidence="8">REJ domain-containing protein</fullName>
    </recommendedName>
</protein>
<dbReference type="OrthoDB" id="5986471at2759"/>
<dbReference type="GO" id="GO:0005261">
    <property type="term" value="F:monoatomic cation channel activity"/>
    <property type="evidence" value="ECO:0007669"/>
    <property type="project" value="TreeGrafter"/>
</dbReference>
<dbReference type="InterPro" id="IPR002859">
    <property type="entry name" value="PKD/REJ-like"/>
</dbReference>
<accession>A0A9W9Z914</accession>
<reference evidence="9" key="1">
    <citation type="submission" date="2023-01" db="EMBL/GenBank/DDBJ databases">
        <title>Genome assembly of the deep-sea coral Lophelia pertusa.</title>
        <authorList>
            <person name="Herrera S."/>
            <person name="Cordes E."/>
        </authorList>
    </citation>
    <scope>NUCLEOTIDE SEQUENCE</scope>
    <source>
        <strain evidence="9">USNM1676648</strain>
        <tissue evidence="9">Polyp</tissue>
    </source>
</reference>
<evidence type="ECO:0000256" key="2">
    <source>
        <dbReference type="ARBA" id="ARBA00007200"/>
    </source>
</evidence>
<dbReference type="PROSITE" id="PS51111">
    <property type="entry name" value="REJ"/>
    <property type="match status" value="1"/>
</dbReference>
<proteinExistence type="inferred from homology"/>
<comment type="subcellular location">
    <subcellularLocation>
        <location evidence="1">Membrane</location>
    </subcellularLocation>
</comment>
<evidence type="ECO:0000256" key="3">
    <source>
        <dbReference type="ARBA" id="ARBA00022692"/>
    </source>
</evidence>
<evidence type="ECO:0000313" key="10">
    <source>
        <dbReference type="Proteomes" id="UP001163046"/>
    </source>
</evidence>
<evidence type="ECO:0000259" key="8">
    <source>
        <dbReference type="PROSITE" id="PS51111"/>
    </source>
</evidence>
<dbReference type="GO" id="GO:0006816">
    <property type="term" value="P:calcium ion transport"/>
    <property type="evidence" value="ECO:0007669"/>
    <property type="project" value="TreeGrafter"/>
</dbReference>
<dbReference type="GO" id="GO:0005886">
    <property type="term" value="C:plasma membrane"/>
    <property type="evidence" value="ECO:0007669"/>
    <property type="project" value="TreeGrafter"/>
</dbReference>
<feature type="transmembrane region" description="Helical" evidence="7">
    <location>
        <begin position="1060"/>
        <end position="1081"/>
    </location>
</feature>
<evidence type="ECO:0000256" key="6">
    <source>
        <dbReference type="ARBA" id="ARBA00023136"/>
    </source>
</evidence>
<dbReference type="Gene3D" id="2.60.60.20">
    <property type="entry name" value="PLAT/LH2 domain"/>
    <property type="match status" value="1"/>
</dbReference>
<dbReference type="Pfam" id="PF02010">
    <property type="entry name" value="REJ"/>
    <property type="match status" value="1"/>
</dbReference>
<dbReference type="AlphaFoldDB" id="A0A9W9Z914"/>
<dbReference type="PANTHER" id="PTHR46730:SF1">
    <property type="entry name" value="PLAT DOMAIN-CONTAINING PROTEIN"/>
    <property type="match status" value="1"/>
</dbReference>
<dbReference type="Proteomes" id="UP001163046">
    <property type="component" value="Unassembled WGS sequence"/>
</dbReference>
<evidence type="ECO:0000256" key="7">
    <source>
        <dbReference type="SAM" id="Phobius"/>
    </source>
</evidence>
<evidence type="ECO:0000256" key="4">
    <source>
        <dbReference type="ARBA" id="ARBA00022737"/>
    </source>
</evidence>
<evidence type="ECO:0000313" key="9">
    <source>
        <dbReference type="EMBL" id="KAJ7377090.1"/>
    </source>
</evidence>
<comment type="caution">
    <text evidence="9">The sequence shown here is derived from an EMBL/GenBank/DDBJ whole genome shotgun (WGS) entry which is preliminary data.</text>
</comment>
<name>A0A9W9Z914_9CNID</name>
<keyword evidence="10" id="KW-1185">Reference proteome</keyword>
<feature type="domain" description="REJ" evidence="8">
    <location>
        <begin position="108"/>
        <end position="538"/>
    </location>
</feature>
<sequence>MSYWRLSLPAPILLRSINTSLLNSKETNCYWPKSRCHQIYHYMRSEGGKFSMGCASQTDCENHYRICKQRSENHELEKCCSTSCCDSKLCNKWTYTHADTTIRPRLCNSRKQNLVAVIYGGAVVIRGLNENITLNASLSYDPETGDNKGMNFTWHYVSIPTNNFSNFQLLKQELFAAVNVSSVDNLRIRFGRVITIYSNLANDNETFFVNLTVTKDYRTSSVSQVVHLVTGDHPPKIYQRCLINCGVRLIPSVKLSIESICQGSQCSQITSYNWILYEEDQSDLLWKRRNDLHLMASTPLNSSRIVLKEGSLVGGKKYRLTVFVRTANGLSGISAYDFSAGLPPSGGKCTTDPASGISLKTYFNLSCSDWTSYSTPLSYHFRYQLYNGITSVVYHGLNTSVASVLPSGDLSDNYTLTFTVTVTDRNGASAPDVNLYVQVRPFENMASDDITSFIIAKDSLLNEAIKVGDLEKAVQIANAVIRAISRDSTLNQSGKTEIQEYIVERVTTLTVKDLPDLLQISSVIGSATQNTDTVSERSLSAENLGSCLNNMLKAGAVIATGKTSSQQGRHVVTQCMQLVNAVSDAVLELTVPDEEAVSIQTSGMAFSLGRHTPANLAGLKIESDNGTFILPGESDAIVSRFTNNSFVDTQMLSIPFNPFTWDRTRERVNSYVFTLDLKDDKRKVIEVSQLSSDVLIEIPLQAQNNTLGTPHFFTKNNTPRFHEINVVYKNTMIQLDISPEDATATLVIYMGIGHRPTIKEHDFNGTIFSHGRCIWMKTNETLEGKMGCSSNVLTPIYILAKKPGKYYLAVESHNNVKKPQRRQKRSCFGLRRQKRSCVEVKSPPPTPPQSKNRTVVPVYDPSTDQNYTLRVAMGSCVYWSDERQIWITDGCHYSPTSKLHMSSSNTYEYEITITTGIWRNAGTTAKVAIEMHGDEGSTGIIQLSNEAGLDDSLFYRGSSVVFVLDPWLGKSISEQWLSSMLISFAQSVAVNEPAKVFFASVFLETIIRFKRCKRDGFSAVGAAVVGETAEHVCSKGRIWTMDISEVEEMRRKQAKKQNMLHFYMELIVYCLFVFILMVVCYGNRNDHRYLMTKSTRDGLPQFHKVSLGVLQ</sequence>
<dbReference type="SUPFAM" id="SSF49723">
    <property type="entry name" value="Lipase/lipooxygenase domain (PLAT/LH2 domain)"/>
    <property type="match status" value="1"/>
</dbReference>